<protein>
    <submittedName>
        <fullName evidence="1">Uncharacterized protein</fullName>
    </submittedName>
</protein>
<gene>
    <name evidence="1" type="ORF">S03H2_10282</name>
</gene>
<organism evidence="1">
    <name type="scientific">marine sediment metagenome</name>
    <dbReference type="NCBI Taxonomy" id="412755"/>
    <lineage>
        <taxon>unclassified sequences</taxon>
        <taxon>metagenomes</taxon>
        <taxon>ecological metagenomes</taxon>
    </lineage>
</organism>
<reference evidence="1" key="1">
    <citation type="journal article" date="2014" name="Front. Microbiol.">
        <title>High frequency of phylogenetically diverse reductive dehalogenase-homologous genes in deep subseafloor sedimentary metagenomes.</title>
        <authorList>
            <person name="Kawai M."/>
            <person name="Futagami T."/>
            <person name="Toyoda A."/>
            <person name="Takaki Y."/>
            <person name="Nishi S."/>
            <person name="Hori S."/>
            <person name="Arai W."/>
            <person name="Tsubouchi T."/>
            <person name="Morono Y."/>
            <person name="Uchiyama I."/>
            <person name="Ito T."/>
            <person name="Fujiyama A."/>
            <person name="Inagaki F."/>
            <person name="Takami H."/>
        </authorList>
    </citation>
    <scope>NUCLEOTIDE SEQUENCE</scope>
    <source>
        <strain evidence="1">Expedition CK06-06</strain>
    </source>
</reference>
<evidence type="ECO:0000313" key="1">
    <source>
        <dbReference type="EMBL" id="GAH34297.1"/>
    </source>
</evidence>
<sequence>MGNFEHLKPSPEFREMEGSCVDRVLSGKHVLVVGMTGSGKTYWMAKVCERLPCFIFVNPQEERIVDTVTDIVTDEADKVIELLEEGYRRIQFLPDDDVIVGIDQLETIRRDLVDAGRDMHLKEDTFWVDFIIDEIQDYAWLGSRNDLENVFRRGRRYGIRGWALSQQPQNLAKVIVNNVSWQVLFRLGQYSSIYFKNYRIPIEQYQNHIDKDYHYVIYDGKKMYPCNPI</sequence>
<dbReference type="EMBL" id="BARU01005299">
    <property type="protein sequence ID" value="GAH34297.1"/>
    <property type="molecule type" value="Genomic_DNA"/>
</dbReference>
<accession>X1ENZ6</accession>
<dbReference type="Gene3D" id="3.40.50.300">
    <property type="entry name" value="P-loop containing nucleotide triphosphate hydrolases"/>
    <property type="match status" value="1"/>
</dbReference>
<comment type="caution">
    <text evidence="1">The sequence shown here is derived from an EMBL/GenBank/DDBJ whole genome shotgun (WGS) entry which is preliminary data.</text>
</comment>
<dbReference type="SUPFAM" id="SSF52540">
    <property type="entry name" value="P-loop containing nucleoside triphosphate hydrolases"/>
    <property type="match status" value="1"/>
</dbReference>
<dbReference type="AlphaFoldDB" id="X1ENZ6"/>
<name>X1ENZ6_9ZZZZ</name>
<dbReference type="InterPro" id="IPR027417">
    <property type="entry name" value="P-loop_NTPase"/>
</dbReference>
<proteinExistence type="predicted"/>